<feature type="non-terminal residue" evidence="1">
    <location>
        <position position="23"/>
    </location>
</feature>
<reference evidence="1" key="1">
    <citation type="submission" date="2018-05" db="EMBL/GenBank/DDBJ databases">
        <authorList>
            <person name="Lanie J.A."/>
            <person name="Ng W.-L."/>
            <person name="Kazmierczak K.M."/>
            <person name="Andrzejewski T.M."/>
            <person name="Davidsen T.M."/>
            <person name="Wayne K.J."/>
            <person name="Tettelin H."/>
            <person name="Glass J.I."/>
            <person name="Rusch D."/>
            <person name="Podicherti R."/>
            <person name="Tsui H.-C.T."/>
            <person name="Winkler M.E."/>
        </authorList>
    </citation>
    <scope>NUCLEOTIDE SEQUENCE</scope>
</reference>
<dbReference type="EMBL" id="UINC01104156">
    <property type="protein sequence ID" value="SVC67098.1"/>
    <property type="molecule type" value="Genomic_DNA"/>
</dbReference>
<proteinExistence type="predicted"/>
<sequence>MGDGIPVFCEFYAWWVGLRSVTP</sequence>
<dbReference type="AlphaFoldDB" id="A0A382P2W9"/>
<organism evidence="1">
    <name type="scientific">marine metagenome</name>
    <dbReference type="NCBI Taxonomy" id="408172"/>
    <lineage>
        <taxon>unclassified sequences</taxon>
        <taxon>metagenomes</taxon>
        <taxon>ecological metagenomes</taxon>
    </lineage>
</organism>
<evidence type="ECO:0000313" key="1">
    <source>
        <dbReference type="EMBL" id="SVC67098.1"/>
    </source>
</evidence>
<protein>
    <submittedName>
        <fullName evidence="1">Uncharacterized protein</fullName>
    </submittedName>
</protein>
<name>A0A382P2W9_9ZZZZ</name>
<accession>A0A382P2W9</accession>
<gene>
    <name evidence="1" type="ORF">METZ01_LOCUS319952</name>
</gene>